<gene>
    <name evidence="2" type="ORF">VC83_02107</name>
</gene>
<dbReference type="AlphaFoldDB" id="A0A177AK82"/>
<dbReference type="RefSeq" id="XP_024326975.1">
    <property type="nucleotide sequence ID" value="XM_024465776.1"/>
</dbReference>
<reference evidence="2" key="1">
    <citation type="submission" date="2016-03" db="EMBL/GenBank/DDBJ databases">
        <title>Updated assembly of Pseudogymnoascus destructans, the fungus causing white-nose syndrome of bats.</title>
        <authorList>
            <person name="Palmer J.M."/>
            <person name="Drees K.P."/>
            <person name="Foster J.T."/>
            <person name="Lindner D.L."/>
        </authorList>
    </citation>
    <scope>NUCLEOTIDE SEQUENCE [LARGE SCALE GENOMIC DNA]</scope>
    <source>
        <strain evidence="2">20631-21</strain>
    </source>
</reference>
<name>A0A177AK82_9PEZI</name>
<feature type="region of interest" description="Disordered" evidence="1">
    <location>
        <begin position="52"/>
        <end position="72"/>
    </location>
</feature>
<dbReference type="EMBL" id="KV441389">
    <property type="protein sequence ID" value="OAF61701.1"/>
    <property type="molecule type" value="Genomic_DNA"/>
</dbReference>
<dbReference type="GeneID" id="36285192"/>
<proteinExistence type="predicted"/>
<feature type="region of interest" description="Disordered" evidence="1">
    <location>
        <begin position="1"/>
        <end position="39"/>
    </location>
</feature>
<organism evidence="2">
    <name type="scientific">Pseudogymnoascus destructans</name>
    <dbReference type="NCBI Taxonomy" id="655981"/>
    <lineage>
        <taxon>Eukaryota</taxon>
        <taxon>Fungi</taxon>
        <taxon>Dikarya</taxon>
        <taxon>Ascomycota</taxon>
        <taxon>Pezizomycotina</taxon>
        <taxon>Leotiomycetes</taxon>
        <taxon>Thelebolales</taxon>
        <taxon>Thelebolaceae</taxon>
        <taxon>Pseudogymnoascus</taxon>
    </lineage>
</organism>
<evidence type="ECO:0000256" key="1">
    <source>
        <dbReference type="SAM" id="MobiDB-lite"/>
    </source>
</evidence>
<evidence type="ECO:0000313" key="2">
    <source>
        <dbReference type="EMBL" id="OAF61701.1"/>
    </source>
</evidence>
<sequence>MATGAVSPFGKPASIFPPPPSHPFLARSSPTHHAHTTPTPLPAIRHPIPCGDHHVPPPRPPNACAPRDQKTQRGLGERLVGWVVYPLSSTRFRMGAPAEDLAGGRGGCLGTNGTDVTDATDAVRVVGGMMDPHSGCSARRTRRLIRRGTAELCRACSISVVEMEERVLAVAEERGFLPLPRFRCSAAPLPLVILLHIHRETGAKGMTSPVDGAHVLYSIWEPAVRLRPTGIAVGRCLRPRCLGRDGRINLPLSNGAWATPVQKFCLPLSGLLFGGVKDPEML</sequence>
<protein>
    <submittedName>
        <fullName evidence="2">Uncharacterized protein</fullName>
    </submittedName>
</protein>
<accession>A0A177AK82</accession>
<dbReference type="Proteomes" id="UP000077154">
    <property type="component" value="Unassembled WGS sequence"/>
</dbReference>